<name>A0A1F6MDN0_9BACT</name>
<dbReference type="SUPFAM" id="SSF53335">
    <property type="entry name" value="S-adenosyl-L-methionine-dependent methyltransferases"/>
    <property type="match status" value="1"/>
</dbReference>
<gene>
    <name evidence="2" type="ORF">A2754_03595</name>
</gene>
<dbReference type="Proteomes" id="UP000177953">
    <property type="component" value="Unassembled WGS sequence"/>
</dbReference>
<comment type="caution">
    <text evidence="2">The sequence shown here is derived from an EMBL/GenBank/DDBJ whole genome shotgun (WGS) entry which is preliminary data.</text>
</comment>
<organism evidence="2 3">
    <name type="scientific">Candidatus Magasanikbacteria bacterium RIFCSPHIGHO2_01_FULL_47_8</name>
    <dbReference type="NCBI Taxonomy" id="1798673"/>
    <lineage>
        <taxon>Bacteria</taxon>
        <taxon>Candidatus Magasanikiibacteriota</taxon>
    </lineage>
</organism>
<protein>
    <recommendedName>
        <fullName evidence="1">Methyltransferase domain-containing protein</fullName>
    </recommendedName>
</protein>
<evidence type="ECO:0000259" key="1">
    <source>
        <dbReference type="Pfam" id="PF13847"/>
    </source>
</evidence>
<dbReference type="InterPro" id="IPR025714">
    <property type="entry name" value="Methyltranfer_dom"/>
</dbReference>
<evidence type="ECO:0000313" key="2">
    <source>
        <dbReference type="EMBL" id="OGH69725.1"/>
    </source>
</evidence>
<evidence type="ECO:0000313" key="3">
    <source>
        <dbReference type="Proteomes" id="UP000177953"/>
    </source>
</evidence>
<dbReference type="PANTHER" id="PTHR43861">
    <property type="entry name" value="TRANS-ACONITATE 2-METHYLTRANSFERASE-RELATED"/>
    <property type="match status" value="1"/>
</dbReference>
<dbReference type="Gene3D" id="3.40.50.150">
    <property type="entry name" value="Vaccinia Virus protein VP39"/>
    <property type="match status" value="1"/>
</dbReference>
<dbReference type="EMBL" id="MFPU01000025">
    <property type="protein sequence ID" value="OGH69725.1"/>
    <property type="molecule type" value="Genomic_DNA"/>
</dbReference>
<dbReference type="CDD" id="cd02440">
    <property type="entry name" value="AdoMet_MTases"/>
    <property type="match status" value="1"/>
</dbReference>
<feature type="domain" description="Methyltransferase" evidence="1">
    <location>
        <begin position="37"/>
        <end position="140"/>
    </location>
</feature>
<reference evidence="2 3" key="1">
    <citation type="journal article" date="2016" name="Nat. Commun.">
        <title>Thousands of microbial genomes shed light on interconnected biogeochemical processes in an aquifer system.</title>
        <authorList>
            <person name="Anantharaman K."/>
            <person name="Brown C.T."/>
            <person name="Hug L.A."/>
            <person name="Sharon I."/>
            <person name="Castelle C.J."/>
            <person name="Probst A.J."/>
            <person name="Thomas B.C."/>
            <person name="Singh A."/>
            <person name="Wilkins M.J."/>
            <person name="Karaoz U."/>
            <person name="Brodie E.L."/>
            <person name="Williams K.H."/>
            <person name="Hubbard S.S."/>
            <person name="Banfield J.F."/>
        </authorList>
    </citation>
    <scope>NUCLEOTIDE SEQUENCE [LARGE SCALE GENOMIC DNA]</scope>
</reference>
<proteinExistence type="predicted"/>
<dbReference type="Pfam" id="PF13847">
    <property type="entry name" value="Methyltransf_31"/>
    <property type="match status" value="1"/>
</dbReference>
<dbReference type="AlphaFoldDB" id="A0A1F6MDN0"/>
<dbReference type="InterPro" id="IPR029063">
    <property type="entry name" value="SAM-dependent_MTases_sf"/>
</dbReference>
<accession>A0A1F6MDN0</accession>
<sequence length="251" mass="27765">MENFNQYQYDDLLNREADVYANTKYQVILGFLAGRTGLKILNAGCGSGELSFLLAAAGHMIVGIDPAEEYIALAQKQLPESLRTRCSFSVNSIENFSMTEKFDCVIATDVLEHIADDLTAAKKLADMVVEGGDVIVTVPALPALFGYHDELLGHFRRYTKTTLGALMRGVGGITFKKLRYFGFTLIPICYLFSKVWRKPYPVASSGKGLGSFIRQLILGSMLTFDRFITMPLGTSLIFWGKRRASKDDCAA</sequence>